<dbReference type="Proteomes" id="UP000188184">
    <property type="component" value="Chromosome"/>
</dbReference>
<sequence length="236" mass="27332">MKNVLVIDNQLNFPGKELLSNKGYHFECLSDVEPALKQLMRTSIAGVLVSFDFIKHDIVSIIRDIKTASMDKPLLVYAADDELSTILMIEAGADEVLSRDMNIREAQARVVKLFHVYQKFTGFEDARWMQNECIHIQEFKLYPSSYEIRKNEEAVELTPREFFTLLFLYENRGEIVTRDAIVNELRNTFGKTSDNKRITDMFISNIRNKLALNCSSSFNIVTVRGRGYYFKFNTPM</sequence>
<dbReference type="Pfam" id="PF00486">
    <property type="entry name" value="Trans_reg_C"/>
    <property type="match status" value="1"/>
</dbReference>
<dbReference type="InterPro" id="IPR001867">
    <property type="entry name" value="OmpR/PhoB-type_DNA-bd"/>
</dbReference>
<evidence type="ECO:0000256" key="1">
    <source>
        <dbReference type="ARBA" id="ARBA00023015"/>
    </source>
</evidence>
<feature type="domain" description="OmpR/PhoB-type" evidence="5">
    <location>
        <begin position="131"/>
        <end position="232"/>
    </location>
</feature>
<evidence type="ECO:0000256" key="3">
    <source>
        <dbReference type="ARBA" id="ARBA00023163"/>
    </source>
</evidence>
<evidence type="ECO:0000256" key="2">
    <source>
        <dbReference type="ARBA" id="ARBA00023125"/>
    </source>
</evidence>
<dbReference type="Gene3D" id="1.10.10.10">
    <property type="entry name" value="Winged helix-like DNA-binding domain superfamily/Winged helix DNA-binding domain"/>
    <property type="match status" value="1"/>
</dbReference>
<dbReference type="Gene3D" id="3.40.50.2300">
    <property type="match status" value="1"/>
</dbReference>
<dbReference type="SUPFAM" id="SSF52172">
    <property type="entry name" value="CheY-like"/>
    <property type="match status" value="1"/>
</dbReference>
<gene>
    <name evidence="6" type="ORF">B0X71_17260</name>
</gene>
<protein>
    <recommendedName>
        <fullName evidence="5">OmpR/PhoB-type domain-containing protein</fullName>
    </recommendedName>
</protein>
<evidence type="ECO:0000313" key="7">
    <source>
        <dbReference type="Proteomes" id="UP000188184"/>
    </source>
</evidence>
<keyword evidence="1" id="KW-0805">Transcription regulation</keyword>
<evidence type="ECO:0000259" key="5">
    <source>
        <dbReference type="PROSITE" id="PS51755"/>
    </source>
</evidence>
<keyword evidence="7" id="KW-1185">Reference proteome</keyword>
<dbReference type="InterPro" id="IPR011006">
    <property type="entry name" value="CheY-like_superfamily"/>
</dbReference>
<evidence type="ECO:0000256" key="4">
    <source>
        <dbReference type="PROSITE-ProRule" id="PRU01091"/>
    </source>
</evidence>
<evidence type="ECO:0000313" key="6">
    <source>
        <dbReference type="EMBL" id="AQQ54677.1"/>
    </source>
</evidence>
<feature type="DNA-binding region" description="OmpR/PhoB-type" evidence="4">
    <location>
        <begin position="131"/>
        <end position="232"/>
    </location>
</feature>
<dbReference type="PROSITE" id="PS51755">
    <property type="entry name" value="OMPR_PHOB"/>
    <property type="match status" value="1"/>
</dbReference>
<dbReference type="RefSeq" id="WP_198038645.1">
    <property type="nucleotide sequence ID" value="NZ_CP019640.1"/>
</dbReference>
<dbReference type="GO" id="GO:0003677">
    <property type="term" value="F:DNA binding"/>
    <property type="evidence" value="ECO:0007669"/>
    <property type="project" value="UniProtKB-UniRule"/>
</dbReference>
<keyword evidence="2 4" id="KW-0238">DNA-binding</keyword>
<proteinExistence type="predicted"/>
<keyword evidence="3" id="KW-0804">Transcription</keyword>
<reference evidence="6 7" key="1">
    <citation type="submission" date="2017-02" db="EMBL/GenBank/DDBJ databases">
        <title>The complete genomic sequence of a novel cold adapted crude oil-degrading bacterium Planococcus qaidamina Y42.</title>
        <authorList>
            <person name="Yang R."/>
        </authorList>
    </citation>
    <scope>NUCLEOTIDE SEQUENCE [LARGE SCALE GENOMIC DNA]</scope>
    <source>
        <strain evidence="6 7">Y42</strain>
    </source>
</reference>
<dbReference type="AlphaFoldDB" id="A0A1Q2L3P9"/>
<dbReference type="CDD" id="cd00383">
    <property type="entry name" value="trans_reg_C"/>
    <property type="match status" value="1"/>
</dbReference>
<organism evidence="6 7">
    <name type="scientific">Planococcus lenghuensis</name>
    <dbReference type="NCBI Taxonomy" id="2213202"/>
    <lineage>
        <taxon>Bacteria</taxon>
        <taxon>Bacillati</taxon>
        <taxon>Bacillota</taxon>
        <taxon>Bacilli</taxon>
        <taxon>Bacillales</taxon>
        <taxon>Caryophanaceae</taxon>
        <taxon>Planococcus</taxon>
    </lineage>
</organism>
<name>A0A1Q2L3P9_9BACL</name>
<dbReference type="SUPFAM" id="SSF46894">
    <property type="entry name" value="C-terminal effector domain of the bipartite response regulators"/>
    <property type="match status" value="1"/>
</dbReference>
<dbReference type="InterPro" id="IPR036388">
    <property type="entry name" value="WH-like_DNA-bd_sf"/>
</dbReference>
<dbReference type="SMART" id="SM00862">
    <property type="entry name" value="Trans_reg_C"/>
    <property type="match status" value="1"/>
</dbReference>
<dbReference type="KEGG" id="pmar:B0X71_17260"/>
<dbReference type="EMBL" id="CP019640">
    <property type="protein sequence ID" value="AQQ54677.1"/>
    <property type="molecule type" value="Genomic_DNA"/>
</dbReference>
<dbReference type="GO" id="GO:0006355">
    <property type="term" value="P:regulation of DNA-templated transcription"/>
    <property type="evidence" value="ECO:0007669"/>
    <property type="project" value="InterPro"/>
</dbReference>
<accession>A0A1Q2L3P9</accession>
<dbReference type="GO" id="GO:0000160">
    <property type="term" value="P:phosphorelay signal transduction system"/>
    <property type="evidence" value="ECO:0007669"/>
    <property type="project" value="InterPro"/>
</dbReference>
<dbReference type="InterPro" id="IPR016032">
    <property type="entry name" value="Sig_transdc_resp-reg_C-effctor"/>
</dbReference>